<proteinExistence type="inferred from homology"/>
<gene>
    <name evidence="7" type="ORF">BdWA1_002955</name>
    <name evidence="6" type="ORF">BdWA1_003840</name>
</gene>
<evidence type="ECO:0000313" key="7">
    <source>
        <dbReference type="EMBL" id="KAK2195282.1"/>
    </source>
</evidence>
<comment type="caution">
    <text evidence="6">The sequence shown here is derived from an EMBL/GenBank/DDBJ whole genome shotgun (WGS) entry which is preliminary data.</text>
</comment>
<evidence type="ECO:0000313" key="6">
    <source>
        <dbReference type="EMBL" id="KAK2194691.1"/>
    </source>
</evidence>
<dbReference type="InterPro" id="IPR020892">
    <property type="entry name" value="Cyclophilin-type_PPIase_CS"/>
</dbReference>
<keyword evidence="3 4" id="KW-0413">Isomerase</keyword>
<dbReference type="GO" id="GO:0006457">
    <property type="term" value="P:protein folding"/>
    <property type="evidence" value="ECO:0007669"/>
    <property type="project" value="InterPro"/>
</dbReference>
<dbReference type="PANTHER" id="PTHR11071">
    <property type="entry name" value="PEPTIDYL-PROLYL CIS-TRANS ISOMERASE"/>
    <property type="match status" value="1"/>
</dbReference>
<dbReference type="InterPro" id="IPR002130">
    <property type="entry name" value="Cyclophilin-type_PPIase_dom"/>
</dbReference>
<accession>A0AAD9PHK6</accession>
<dbReference type="KEGG" id="bdw:94337252"/>
<dbReference type="RefSeq" id="XP_067802125.1">
    <property type="nucleotide sequence ID" value="XM_067947974.1"/>
</dbReference>
<dbReference type="InterPro" id="IPR024936">
    <property type="entry name" value="Cyclophilin-type_PPIase"/>
</dbReference>
<dbReference type="AlphaFoldDB" id="A0AAD9PHK6"/>
<evidence type="ECO:0000313" key="8">
    <source>
        <dbReference type="Proteomes" id="UP001214638"/>
    </source>
</evidence>
<dbReference type="GO" id="GO:0005737">
    <property type="term" value="C:cytoplasm"/>
    <property type="evidence" value="ECO:0007669"/>
    <property type="project" value="TreeGrafter"/>
</dbReference>
<dbReference type="GO" id="GO:0016018">
    <property type="term" value="F:cyclosporin A binding"/>
    <property type="evidence" value="ECO:0007669"/>
    <property type="project" value="TreeGrafter"/>
</dbReference>
<dbReference type="Gene3D" id="2.40.100.10">
    <property type="entry name" value="Cyclophilin-like"/>
    <property type="match status" value="1"/>
</dbReference>
<keyword evidence="8" id="KW-1185">Reference proteome</keyword>
<reference evidence="6" key="1">
    <citation type="journal article" date="2023" name="Nat. Microbiol.">
        <title>Babesia duncani multi-omics identifies virulence factors and drug targets.</title>
        <authorList>
            <person name="Singh P."/>
            <person name="Lonardi S."/>
            <person name="Liang Q."/>
            <person name="Vydyam P."/>
            <person name="Khabirova E."/>
            <person name="Fang T."/>
            <person name="Gihaz S."/>
            <person name="Thekkiniath J."/>
            <person name="Munshi M."/>
            <person name="Abel S."/>
            <person name="Ciampossin L."/>
            <person name="Batugedara G."/>
            <person name="Gupta M."/>
            <person name="Lu X.M."/>
            <person name="Lenz T."/>
            <person name="Chakravarty S."/>
            <person name="Cornillot E."/>
            <person name="Hu Y."/>
            <person name="Ma W."/>
            <person name="Gonzalez L.M."/>
            <person name="Sanchez S."/>
            <person name="Estrada K."/>
            <person name="Sanchez-Flores A."/>
            <person name="Montero E."/>
            <person name="Harb O.S."/>
            <person name="Le Roch K.G."/>
            <person name="Mamoun C.B."/>
        </authorList>
    </citation>
    <scope>NUCLEOTIDE SEQUENCE</scope>
    <source>
        <strain evidence="6">WA1</strain>
    </source>
</reference>
<name>A0AAD9PHK6_9APIC</name>
<dbReference type="FunFam" id="2.40.100.10:FF:000025">
    <property type="entry name" value="Peptidyl-prolyl cis-trans isomerase CYP19-2"/>
    <property type="match status" value="1"/>
</dbReference>
<dbReference type="SUPFAM" id="SSF50891">
    <property type="entry name" value="Cyclophilin-like"/>
    <property type="match status" value="1"/>
</dbReference>
<dbReference type="Pfam" id="PF00160">
    <property type="entry name" value="Pro_isomerase"/>
    <property type="match status" value="1"/>
</dbReference>
<dbReference type="PROSITE" id="PS00170">
    <property type="entry name" value="CSA_PPIASE_1"/>
    <property type="match status" value="1"/>
</dbReference>
<evidence type="ECO:0000256" key="2">
    <source>
        <dbReference type="ARBA" id="ARBA00023110"/>
    </source>
</evidence>
<dbReference type="PIRSF" id="PIRSF001467">
    <property type="entry name" value="Peptidylpro_ismrse"/>
    <property type="match status" value="1"/>
</dbReference>
<comment type="similarity">
    <text evidence="4">Belongs to the cyclophilin-type PPIase family.</text>
</comment>
<dbReference type="PANTHER" id="PTHR11071:SF561">
    <property type="entry name" value="PEPTIDYL-PROLYL CIS-TRANS ISOMERASE D-RELATED"/>
    <property type="match status" value="1"/>
</dbReference>
<dbReference type="GO" id="GO:0003755">
    <property type="term" value="F:peptidyl-prolyl cis-trans isomerase activity"/>
    <property type="evidence" value="ECO:0007669"/>
    <property type="project" value="UniProtKB-UniRule"/>
</dbReference>
<dbReference type="GeneID" id="94337252"/>
<sequence>MKISYVSYSGLLAVVASLVSRNVVLAVKYTHKVTIEVDKEGQHLGEIVLGLRGDVVPKTVENFIAFCKGTEIKGVQRSYVGTPFHRVIHGFMIQGGDVVEGNGSGSTCIYGDNKSFDDESFKLRHGPGVIAMANRGPNTNGSQFYITTVATSWLDGKHVVFGEVIGNKETLQAIELTGSSSGTPTAKTTIKSCTVKKI</sequence>
<protein>
    <recommendedName>
        <fullName evidence="4">Peptidyl-prolyl cis-trans isomerase</fullName>
        <shortName evidence="4">PPIase</shortName>
        <ecNumber evidence="4">5.2.1.8</ecNumber>
    </recommendedName>
</protein>
<dbReference type="EMBL" id="JALLKP010000004">
    <property type="protein sequence ID" value="KAK2195282.1"/>
    <property type="molecule type" value="Genomic_DNA"/>
</dbReference>
<evidence type="ECO:0000256" key="4">
    <source>
        <dbReference type="RuleBase" id="RU363019"/>
    </source>
</evidence>
<organism evidence="6 8">
    <name type="scientific">Babesia duncani</name>
    <dbReference type="NCBI Taxonomy" id="323732"/>
    <lineage>
        <taxon>Eukaryota</taxon>
        <taxon>Sar</taxon>
        <taxon>Alveolata</taxon>
        <taxon>Apicomplexa</taxon>
        <taxon>Aconoidasida</taxon>
        <taxon>Piroplasmida</taxon>
        <taxon>Babesiidae</taxon>
        <taxon>Babesia</taxon>
    </lineage>
</organism>
<dbReference type="PRINTS" id="PR00153">
    <property type="entry name" value="CSAPPISMRASE"/>
</dbReference>
<evidence type="ECO:0000259" key="5">
    <source>
        <dbReference type="PROSITE" id="PS50072"/>
    </source>
</evidence>
<feature type="domain" description="PPIase cyclophilin-type" evidence="5">
    <location>
        <begin position="34"/>
        <end position="195"/>
    </location>
</feature>
<evidence type="ECO:0000256" key="1">
    <source>
        <dbReference type="ARBA" id="ARBA00000971"/>
    </source>
</evidence>
<comment type="function">
    <text evidence="4">PPIases accelerate the folding of proteins. It catalyzes the cis-trans isomerization of proline imidic peptide bonds in oligopeptides.</text>
</comment>
<keyword evidence="2 4" id="KW-0697">Rotamase</keyword>
<dbReference type="EC" id="5.2.1.8" evidence="4"/>
<dbReference type="Proteomes" id="UP001214638">
    <property type="component" value="Unassembled WGS sequence"/>
</dbReference>
<comment type="catalytic activity">
    <reaction evidence="1 4">
        <text>[protein]-peptidylproline (omega=180) = [protein]-peptidylproline (omega=0)</text>
        <dbReference type="Rhea" id="RHEA:16237"/>
        <dbReference type="Rhea" id="RHEA-COMP:10747"/>
        <dbReference type="Rhea" id="RHEA-COMP:10748"/>
        <dbReference type="ChEBI" id="CHEBI:83833"/>
        <dbReference type="ChEBI" id="CHEBI:83834"/>
        <dbReference type="EC" id="5.2.1.8"/>
    </reaction>
</comment>
<dbReference type="EMBL" id="JALLKP010000061">
    <property type="protein sequence ID" value="KAK2194691.1"/>
    <property type="molecule type" value="Genomic_DNA"/>
</dbReference>
<dbReference type="PROSITE" id="PS50072">
    <property type="entry name" value="CSA_PPIASE_2"/>
    <property type="match status" value="1"/>
</dbReference>
<evidence type="ECO:0000256" key="3">
    <source>
        <dbReference type="ARBA" id="ARBA00023235"/>
    </source>
</evidence>
<dbReference type="InterPro" id="IPR029000">
    <property type="entry name" value="Cyclophilin-like_dom_sf"/>
</dbReference>